<feature type="transmembrane region" description="Helical" evidence="1">
    <location>
        <begin position="9"/>
        <end position="31"/>
    </location>
</feature>
<evidence type="ECO:0000256" key="1">
    <source>
        <dbReference type="SAM" id="Phobius"/>
    </source>
</evidence>
<comment type="caution">
    <text evidence="2">The sequence shown here is derived from an EMBL/GenBank/DDBJ whole genome shotgun (WGS) entry which is preliminary data.</text>
</comment>
<dbReference type="EMBL" id="VSSQ01092771">
    <property type="protein sequence ID" value="MPN37875.1"/>
    <property type="molecule type" value="Genomic_DNA"/>
</dbReference>
<gene>
    <name evidence="2" type="ORF">SDC9_185396</name>
</gene>
<feature type="transmembrane region" description="Helical" evidence="1">
    <location>
        <begin position="115"/>
        <end position="134"/>
    </location>
</feature>
<feature type="transmembrane region" description="Helical" evidence="1">
    <location>
        <begin position="43"/>
        <end position="65"/>
    </location>
</feature>
<protein>
    <submittedName>
        <fullName evidence="2">Uncharacterized protein</fullName>
    </submittedName>
</protein>
<dbReference type="AlphaFoldDB" id="A0A645HFR4"/>
<keyword evidence="1" id="KW-0472">Membrane</keyword>
<keyword evidence="1" id="KW-0812">Transmembrane</keyword>
<name>A0A645HFR4_9ZZZZ</name>
<accession>A0A645HFR4</accession>
<evidence type="ECO:0000313" key="2">
    <source>
        <dbReference type="EMBL" id="MPN37875.1"/>
    </source>
</evidence>
<organism evidence="2">
    <name type="scientific">bioreactor metagenome</name>
    <dbReference type="NCBI Taxonomy" id="1076179"/>
    <lineage>
        <taxon>unclassified sequences</taxon>
        <taxon>metagenomes</taxon>
        <taxon>ecological metagenomes</taxon>
    </lineage>
</organism>
<proteinExistence type="predicted"/>
<keyword evidence="1" id="KW-1133">Transmembrane helix</keyword>
<reference evidence="2" key="1">
    <citation type="submission" date="2019-08" db="EMBL/GenBank/DDBJ databases">
        <authorList>
            <person name="Kucharzyk K."/>
            <person name="Murdoch R.W."/>
            <person name="Higgins S."/>
            <person name="Loffler F."/>
        </authorList>
    </citation>
    <scope>NUCLEOTIDE SEQUENCE</scope>
</reference>
<feature type="transmembrane region" description="Helical" evidence="1">
    <location>
        <begin position="77"/>
        <end position="95"/>
    </location>
</feature>
<sequence>MKKIYIKTIILPFVILGTLILKDFLITRWILELKRQINVNYQILFFVSSFYYGVLGVLLTLFYGACQKVCVLKPTKIILLSELVVLIFFVGILNLSNQFLVNIKIFFVFLNVNQFSVFVFLLIGCCIYHLVYCFKNNGNETKT</sequence>